<keyword evidence="2" id="KW-1185">Reference proteome</keyword>
<reference evidence="1 2" key="1">
    <citation type="submission" date="2019-02" db="EMBL/GenBank/DDBJ databases">
        <title>Deep-cultivation of Planctomycetes and their phenomic and genomic characterization uncovers novel biology.</title>
        <authorList>
            <person name="Wiegand S."/>
            <person name="Jogler M."/>
            <person name="Boedeker C."/>
            <person name="Pinto D."/>
            <person name="Vollmers J."/>
            <person name="Rivas-Marin E."/>
            <person name="Kohn T."/>
            <person name="Peeters S.H."/>
            <person name="Heuer A."/>
            <person name="Rast P."/>
            <person name="Oberbeckmann S."/>
            <person name="Bunk B."/>
            <person name="Jeske O."/>
            <person name="Meyerdierks A."/>
            <person name="Storesund J.E."/>
            <person name="Kallscheuer N."/>
            <person name="Luecker S."/>
            <person name="Lage O.M."/>
            <person name="Pohl T."/>
            <person name="Merkel B.J."/>
            <person name="Hornburger P."/>
            <person name="Mueller R.-W."/>
            <person name="Bruemmer F."/>
            <person name="Labrenz M."/>
            <person name="Spormann A.M."/>
            <person name="Op Den Camp H."/>
            <person name="Overmann J."/>
            <person name="Amann R."/>
            <person name="Jetten M.S.M."/>
            <person name="Mascher T."/>
            <person name="Medema M.H."/>
            <person name="Devos D.P."/>
            <person name="Kaster A.-K."/>
            <person name="Ovreas L."/>
            <person name="Rohde M."/>
            <person name="Galperin M.Y."/>
            <person name="Jogler C."/>
        </authorList>
    </citation>
    <scope>NUCLEOTIDE SEQUENCE [LARGE SCALE GENOMIC DNA]</scope>
    <source>
        <strain evidence="1 2">Poly41</strain>
    </source>
</reference>
<organism evidence="1 2">
    <name type="scientific">Novipirellula artificiosorum</name>
    <dbReference type="NCBI Taxonomy" id="2528016"/>
    <lineage>
        <taxon>Bacteria</taxon>
        <taxon>Pseudomonadati</taxon>
        <taxon>Planctomycetota</taxon>
        <taxon>Planctomycetia</taxon>
        <taxon>Pirellulales</taxon>
        <taxon>Pirellulaceae</taxon>
        <taxon>Novipirellula</taxon>
    </lineage>
</organism>
<gene>
    <name evidence="1" type="ORF">Poly41_40000</name>
</gene>
<dbReference type="AlphaFoldDB" id="A0A5C6DGA8"/>
<comment type="caution">
    <text evidence="1">The sequence shown here is derived from an EMBL/GenBank/DDBJ whole genome shotgun (WGS) entry which is preliminary data.</text>
</comment>
<evidence type="ECO:0000313" key="2">
    <source>
        <dbReference type="Proteomes" id="UP000319143"/>
    </source>
</evidence>
<dbReference type="Proteomes" id="UP000319143">
    <property type="component" value="Unassembled WGS sequence"/>
</dbReference>
<protein>
    <submittedName>
        <fullName evidence="1">Uncharacterized protein</fullName>
    </submittedName>
</protein>
<name>A0A5C6DGA8_9BACT</name>
<proteinExistence type="predicted"/>
<evidence type="ECO:0000313" key="1">
    <source>
        <dbReference type="EMBL" id="TWU34857.1"/>
    </source>
</evidence>
<accession>A0A5C6DGA8</accession>
<dbReference type="EMBL" id="SJPV01000007">
    <property type="protein sequence ID" value="TWU34857.1"/>
    <property type="molecule type" value="Genomic_DNA"/>
</dbReference>
<sequence>MTWYLLLLLLSVIAASSILWDWWLSGRLFCKPLPRPYRDRHSQLAAWERTCSDEVMDKTDALLQTLCEAFSFNPDDRYRFSPNDRIMDVYRACYPRWRFWKISDCMEIESLMMDIQRRFQLSDTEVLEMTLAEVAELMSSTQYL</sequence>